<dbReference type="GO" id="GO:0004174">
    <property type="term" value="F:electron-transferring-flavoprotein dehydrogenase activity"/>
    <property type="evidence" value="ECO:0007669"/>
    <property type="project" value="TreeGrafter"/>
</dbReference>
<dbReference type="GO" id="GO:0005737">
    <property type="term" value="C:cytoplasm"/>
    <property type="evidence" value="ECO:0007669"/>
    <property type="project" value="TreeGrafter"/>
</dbReference>
<protein>
    <submittedName>
        <fullName evidence="2">Pyridine nucleotide-disulfide oxidoreductase-like protein</fullName>
    </submittedName>
</protein>
<evidence type="ECO:0000259" key="1">
    <source>
        <dbReference type="Pfam" id="PF07992"/>
    </source>
</evidence>
<dbReference type="PANTHER" id="PTHR43735">
    <property type="entry name" value="APOPTOSIS-INDUCING FACTOR 1"/>
    <property type="match status" value="1"/>
</dbReference>
<comment type="caution">
    <text evidence="2">The sequence shown here is derived from an EMBL/GenBank/DDBJ whole genome shotgun (WGS) entry which is preliminary data.</text>
</comment>
<name>A0AA39YDB4_9PEZI</name>
<feature type="domain" description="FAD/NAD(P)-binding" evidence="1">
    <location>
        <begin position="21"/>
        <end position="357"/>
    </location>
</feature>
<evidence type="ECO:0000313" key="3">
    <source>
        <dbReference type="Proteomes" id="UP001174936"/>
    </source>
</evidence>
<organism evidence="2 3">
    <name type="scientific">Cercophora newfieldiana</name>
    <dbReference type="NCBI Taxonomy" id="92897"/>
    <lineage>
        <taxon>Eukaryota</taxon>
        <taxon>Fungi</taxon>
        <taxon>Dikarya</taxon>
        <taxon>Ascomycota</taxon>
        <taxon>Pezizomycotina</taxon>
        <taxon>Sordariomycetes</taxon>
        <taxon>Sordariomycetidae</taxon>
        <taxon>Sordariales</taxon>
        <taxon>Lasiosphaeriaceae</taxon>
        <taxon>Cercophora</taxon>
    </lineage>
</organism>
<dbReference type="Proteomes" id="UP001174936">
    <property type="component" value="Unassembled WGS sequence"/>
</dbReference>
<sequence>MGSITELPALAVDSTAPLPPFKVLIVGGGYGGLSAALNIQDLCCGRAPRCGEPPKEGESAPEPFQVAVDITVVDERDGFVHLIGMPLALADEKYAEKAWVKYEDIAALRPRSSSEGGIRVLHGSVSSIDPERKVATYVARGGGVQTSELEYDYLVAATGLRRAWPAAPQAMRQKQFRFEAAQHIHAATEAKHGVVVVGGGAVGIEMASELKMLYPNLKVTLVHSRDALLSSEPLPDDVKSRSLEILREGGVDTLMSHRLDTTEETLDPQGNTCLRVRFTNGHTLLADKVIMAVSSPVPSTTYLPPQILNDEGYVRIQPTLGFPADGGATPHAQDHFAIGDLAQWSGIKRCGGAMHMGYIAAHNIHQLMRQRLQGAEPVFQKLNEVPPMIGLAVGTKAVAYWPEGGMTSGEDVLKTFFGDDLGFSICWNYLQLGGPKKEEVVAEV</sequence>
<gene>
    <name evidence="2" type="ORF">B0T16DRAFT_409083</name>
</gene>
<proteinExistence type="predicted"/>
<dbReference type="EMBL" id="JAULSV010000003">
    <property type="protein sequence ID" value="KAK0648915.1"/>
    <property type="molecule type" value="Genomic_DNA"/>
</dbReference>
<evidence type="ECO:0000313" key="2">
    <source>
        <dbReference type="EMBL" id="KAK0648915.1"/>
    </source>
</evidence>
<dbReference type="SUPFAM" id="SSF51905">
    <property type="entry name" value="FAD/NAD(P)-binding domain"/>
    <property type="match status" value="1"/>
</dbReference>
<dbReference type="InterPro" id="IPR023753">
    <property type="entry name" value="FAD/NAD-binding_dom"/>
</dbReference>
<dbReference type="GO" id="GO:0050660">
    <property type="term" value="F:flavin adenine dinucleotide binding"/>
    <property type="evidence" value="ECO:0007669"/>
    <property type="project" value="TreeGrafter"/>
</dbReference>
<dbReference type="Gene3D" id="3.50.50.100">
    <property type="match status" value="1"/>
</dbReference>
<accession>A0AA39YDB4</accession>
<dbReference type="PRINTS" id="PR00368">
    <property type="entry name" value="FADPNR"/>
</dbReference>
<dbReference type="PRINTS" id="PR00411">
    <property type="entry name" value="PNDRDTASEI"/>
</dbReference>
<dbReference type="InterPro" id="IPR036188">
    <property type="entry name" value="FAD/NAD-bd_sf"/>
</dbReference>
<reference evidence="2" key="1">
    <citation type="submission" date="2023-06" db="EMBL/GenBank/DDBJ databases">
        <title>Genome-scale phylogeny and comparative genomics of the fungal order Sordariales.</title>
        <authorList>
            <consortium name="Lawrence Berkeley National Laboratory"/>
            <person name="Hensen N."/>
            <person name="Bonometti L."/>
            <person name="Westerberg I."/>
            <person name="Brannstrom I.O."/>
            <person name="Guillou S."/>
            <person name="Cros-Aarteil S."/>
            <person name="Calhoun S."/>
            <person name="Haridas S."/>
            <person name="Kuo A."/>
            <person name="Mondo S."/>
            <person name="Pangilinan J."/>
            <person name="Riley R."/>
            <person name="Labutti K."/>
            <person name="Andreopoulos B."/>
            <person name="Lipzen A."/>
            <person name="Chen C."/>
            <person name="Yanf M."/>
            <person name="Daum C."/>
            <person name="Ng V."/>
            <person name="Clum A."/>
            <person name="Steindorff A."/>
            <person name="Ohm R."/>
            <person name="Martin F."/>
            <person name="Silar P."/>
            <person name="Natvig D."/>
            <person name="Lalanne C."/>
            <person name="Gautier V."/>
            <person name="Ament-Velasquez S.L."/>
            <person name="Kruys A."/>
            <person name="Hutchinson M.I."/>
            <person name="Powell A.J."/>
            <person name="Barry K."/>
            <person name="Miller A.N."/>
            <person name="Grigoriev I.V."/>
            <person name="Debuchy R."/>
            <person name="Gladieux P."/>
            <person name="Thoren M.H."/>
            <person name="Johannesson H."/>
        </authorList>
    </citation>
    <scope>NUCLEOTIDE SEQUENCE</scope>
    <source>
        <strain evidence="2">SMH2532-1</strain>
    </source>
</reference>
<dbReference type="Pfam" id="PF07992">
    <property type="entry name" value="Pyr_redox_2"/>
    <property type="match status" value="1"/>
</dbReference>
<dbReference type="PANTHER" id="PTHR43735:SF24">
    <property type="entry name" value="NUCLEOTIDE-DISULPHIDE OXIDOREDUCTASE AMID-LIKE, PUTATIVE (AFU_ORTHOLOGUE AFUA_1G17180)-RELATED"/>
    <property type="match status" value="1"/>
</dbReference>
<keyword evidence="3" id="KW-1185">Reference proteome</keyword>
<dbReference type="AlphaFoldDB" id="A0AA39YDB4"/>